<evidence type="ECO:0000313" key="9">
    <source>
        <dbReference type="Proteomes" id="UP000035016"/>
    </source>
</evidence>
<sequence>MRVCRDLYKAAHRRYRRLLAADVRTAGVAVRPDTGRWQAAIEDHVRVHGYDAVIESALADIEEFRASSAAYREAGARLEGRWRRRRH</sequence>
<dbReference type="KEGG" id="sle:sle_00860"/>
<evidence type="ECO:0000256" key="6">
    <source>
        <dbReference type="ARBA" id="ARBA00048178"/>
    </source>
</evidence>
<accession>A0A0F7VMY5</accession>
<evidence type="ECO:0000256" key="5">
    <source>
        <dbReference type="ARBA" id="ARBA00032897"/>
    </source>
</evidence>
<dbReference type="InterPro" id="IPR010488">
    <property type="entry name" value="Zeta_toxin_domain"/>
</dbReference>
<dbReference type="EMBL" id="LN831790">
    <property type="protein sequence ID" value="CQR59548.1"/>
    <property type="molecule type" value="Genomic_DNA"/>
</dbReference>
<evidence type="ECO:0000256" key="1">
    <source>
        <dbReference type="ARBA" id="ARBA00009104"/>
    </source>
</evidence>
<dbReference type="InterPro" id="IPR027417">
    <property type="entry name" value="P-loop_NTPase"/>
</dbReference>
<organism evidence="8 9">
    <name type="scientific">Streptomyces leeuwenhoekii</name>
    <dbReference type="NCBI Taxonomy" id="1437453"/>
    <lineage>
        <taxon>Bacteria</taxon>
        <taxon>Bacillati</taxon>
        <taxon>Actinomycetota</taxon>
        <taxon>Actinomycetes</taxon>
        <taxon>Kitasatosporales</taxon>
        <taxon>Streptomycetaceae</taxon>
        <taxon>Streptomyces</taxon>
    </lineage>
</organism>
<dbReference type="GO" id="GO:0005524">
    <property type="term" value="F:ATP binding"/>
    <property type="evidence" value="ECO:0007669"/>
    <property type="project" value="UniProtKB-KW"/>
</dbReference>
<comment type="catalytic activity">
    <reaction evidence="6">
        <text>UDP-N-acetyl-alpha-D-glucosamine + ATP = UDP-N-acetyl-alpha-D-glucosamine 3'-phosphate + ADP + H(+)</text>
        <dbReference type="Rhea" id="RHEA:32671"/>
        <dbReference type="ChEBI" id="CHEBI:15378"/>
        <dbReference type="ChEBI" id="CHEBI:30616"/>
        <dbReference type="ChEBI" id="CHEBI:57705"/>
        <dbReference type="ChEBI" id="CHEBI:64353"/>
        <dbReference type="ChEBI" id="CHEBI:456216"/>
        <dbReference type="EC" id="2.7.1.176"/>
    </reaction>
</comment>
<protein>
    <recommendedName>
        <fullName evidence="5">UDP-N-acetylglucosamine kinase</fullName>
        <ecNumber evidence="2">2.7.1.176</ecNumber>
    </recommendedName>
    <alternativeName>
        <fullName evidence="5">UDP-N-acetylglucosamine kinase</fullName>
    </alternativeName>
</protein>
<gene>
    <name evidence="8" type="primary">sle_00860</name>
</gene>
<comment type="similarity">
    <text evidence="1">Belongs to the zeta toxin family.</text>
</comment>
<evidence type="ECO:0000256" key="2">
    <source>
        <dbReference type="ARBA" id="ARBA00011963"/>
    </source>
</evidence>
<keyword evidence="3" id="KW-0547">Nucleotide-binding</keyword>
<name>A0A0F7VMY5_STRLW</name>
<dbReference type="EC" id="2.7.1.176" evidence="2"/>
<dbReference type="Gene3D" id="3.40.50.300">
    <property type="entry name" value="P-loop containing nucleotide triphosphate hydrolases"/>
    <property type="match status" value="1"/>
</dbReference>
<dbReference type="AlphaFoldDB" id="A0A0F7VMY5"/>
<evidence type="ECO:0000313" key="8">
    <source>
        <dbReference type="EMBL" id="CQR59548.1"/>
    </source>
</evidence>
<feature type="domain" description="Zeta toxin" evidence="7">
    <location>
        <begin position="2"/>
        <end position="78"/>
    </location>
</feature>
<evidence type="ECO:0000259" key="7">
    <source>
        <dbReference type="Pfam" id="PF06414"/>
    </source>
</evidence>
<proteinExistence type="inferred from homology"/>
<evidence type="ECO:0000256" key="4">
    <source>
        <dbReference type="ARBA" id="ARBA00022840"/>
    </source>
</evidence>
<evidence type="ECO:0000256" key="3">
    <source>
        <dbReference type="ARBA" id="ARBA00022741"/>
    </source>
</evidence>
<dbReference type="Pfam" id="PF06414">
    <property type="entry name" value="Zeta_toxin"/>
    <property type="match status" value="1"/>
</dbReference>
<reference evidence="8 9" key="1">
    <citation type="submission" date="2015-02" db="EMBL/GenBank/DDBJ databases">
        <authorList>
            <person name="Gomez-Escribano P.J."/>
        </authorList>
    </citation>
    <scope>NUCLEOTIDE SEQUENCE [LARGE SCALE GENOMIC DNA]</scope>
    <source>
        <strain evidence="9">C34 (DSM 42122 / NRRL B-24963)</strain>
    </source>
</reference>
<keyword evidence="4" id="KW-0067">ATP-binding</keyword>
<dbReference type="Proteomes" id="UP000035016">
    <property type="component" value="Chromosome Chromosome"/>
</dbReference>
<dbReference type="GO" id="GO:0016301">
    <property type="term" value="F:kinase activity"/>
    <property type="evidence" value="ECO:0007669"/>
    <property type="project" value="InterPro"/>
</dbReference>